<dbReference type="SUPFAM" id="SSF57850">
    <property type="entry name" value="RING/U-box"/>
    <property type="match status" value="1"/>
</dbReference>
<dbReference type="SMART" id="SM00184">
    <property type="entry name" value="RING"/>
    <property type="match status" value="1"/>
</dbReference>
<evidence type="ECO:0000256" key="2">
    <source>
        <dbReference type="ARBA" id="ARBA00022741"/>
    </source>
</evidence>
<reference evidence="11 12" key="2">
    <citation type="submission" date="2019-04" db="EMBL/GenBank/DDBJ databases">
        <title>The genome sequence of big-headed turtle.</title>
        <authorList>
            <person name="Gong S."/>
        </authorList>
    </citation>
    <scope>NUCLEOTIDE SEQUENCE [LARGE SCALE GENOMIC DNA]</scope>
    <source>
        <strain evidence="11">DO16091913</strain>
        <tissue evidence="11">Muscle</tissue>
    </source>
</reference>
<name>A0A4D9DN53_9SAUR</name>
<dbReference type="Gene3D" id="1.20.58.420">
    <property type="entry name" value="AHSP"/>
    <property type="match status" value="1"/>
</dbReference>
<evidence type="ECO:0000256" key="5">
    <source>
        <dbReference type="ARBA" id="ARBA00023134"/>
    </source>
</evidence>
<dbReference type="InterPro" id="IPR030386">
    <property type="entry name" value="G_GB1_RHD3_dom"/>
</dbReference>
<dbReference type="STRING" id="55544.A0A4D9DN53"/>
<organism evidence="11 12">
    <name type="scientific">Platysternon megacephalum</name>
    <name type="common">big-headed turtle</name>
    <dbReference type="NCBI Taxonomy" id="55544"/>
    <lineage>
        <taxon>Eukaryota</taxon>
        <taxon>Metazoa</taxon>
        <taxon>Chordata</taxon>
        <taxon>Craniata</taxon>
        <taxon>Vertebrata</taxon>
        <taxon>Euteleostomi</taxon>
        <taxon>Archelosauria</taxon>
        <taxon>Testudinata</taxon>
        <taxon>Testudines</taxon>
        <taxon>Cryptodira</taxon>
        <taxon>Durocryptodira</taxon>
        <taxon>Testudinoidea</taxon>
        <taxon>Platysternidae</taxon>
        <taxon>Platysternon</taxon>
    </lineage>
</organism>
<evidence type="ECO:0000256" key="7">
    <source>
        <dbReference type="PROSITE-ProRule" id="PRU01052"/>
    </source>
</evidence>
<dbReference type="PROSITE" id="PS00518">
    <property type="entry name" value="ZF_RING_1"/>
    <property type="match status" value="1"/>
</dbReference>
<dbReference type="GO" id="GO:0016740">
    <property type="term" value="F:transferase activity"/>
    <property type="evidence" value="ECO:0007669"/>
    <property type="project" value="UniProtKB-KW"/>
</dbReference>
<sequence>MQRLREDVTCSICLDVLDDPVSIECGHNFCRGCLAAHWHMVSAWGYQCPECRSLCSRDKMTPDTRLRALVQKITEPLQEEMEPQGPGAQPEPGRPVQLVRLDEEGGLTLDEEALSRCLEEGGVGAAPVCLVSIIGEQRRGKSFLLNYLLRRLRSPEAADASWMGREDEALGGFECRNGTASVTRGVWMWDQPLWVPAQGRRVAVFLVDTEGSLDLQRRMETSIKLSVFSILLSSYWIFNISSTFKQTEADYLEMFIQVAQEVGGTCNLAPIQHLDLLVRDWQLSGAYGTDGGQEYLGEITQDLKASAEQPLVLGTLRARGTRCYLLPHPGTGFTRSRAGTPGDMDKIFQQCLCDYVTSVVRSAGTHVRTDRAGQVLTGAQLAARIKAVSRFLKTKRYNFSSPMKMAEAFAAMRQEVNRRAVEATRREYEQFVQEQDRGHQSMSSCLRVKPLEMQRCQEGKRQELLKRCRGELLGEDPQKQAALEELKKELDKQMDEFLSAYKQRFKVKKAVGGFLAVVGAGIGGGIRAGAALVGLEEAVAIGAGGFGLMRGGLGSWVGAQFGRKGARNKTGTNTPGQGNEREGGAGC</sequence>
<feature type="domain" description="GB1/RHD3-type G" evidence="10">
    <location>
        <begin position="125"/>
        <end position="299"/>
    </location>
</feature>
<dbReference type="Proteomes" id="UP000297703">
    <property type="component" value="Unassembled WGS sequence"/>
</dbReference>
<evidence type="ECO:0000259" key="9">
    <source>
        <dbReference type="PROSITE" id="PS50089"/>
    </source>
</evidence>
<dbReference type="OrthoDB" id="6270329at2759"/>
<comment type="caution">
    <text evidence="11">The sequence shown here is derived from an EMBL/GenBank/DDBJ whole genome shotgun (WGS) entry which is preliminary data.</text>
</comment>
<evidence type="ECO:0000259" key="10">
    <source>
        <dbReference type="PROSITE" id="PS51715"/>
    </source>
</evidence>
<dbReference type="AlphaFoldDB" id="A0A4D9DN53"/>
<dbReference type="PANTHER" id="PTHR10751">
    <property type="entry name" value="GUANYLATE BINDING PROTEIN"/>
    <property type="match status" value="1"/>
</dbReference>
<dbReference type="GO" id="GO:0008270">
    <property type="term" value="F:zinc ion binding"/>
    <property type="evidence" value="ECO:0007669"/>
    <property type="project" value="UniProtKB-KW"/>
</dbReference>
<evidence type="ECO:0000313" key="12">
    <source>
        <dbReference type="Proteomes" id="UP000297703"/>
    </source>
</evidence>
<comment type="similarity">
    <text evidence="7">Belongs to the TRAFAC class dynamin-like GTPase superfamily. GB1/RHD3 GTPase family.</text>
</comment>
<dbReference type="GO" id="GO:0005525">
    <property type="term" value="F:GTP binding"/>
    <property type="evidence" value="ECO:0007669"/>
    <property type="project" value="UniProtKB-KW"/>
</dbReference>
<dbReference type="Pfam" id="PF15227">
    <property type="entry name" value="zf-C3HC4_4"/>
    <property type="match status" value="1"/>
</dbReference>
<evidence type="ECO:0000256" key="6">
    <source>
        <dbReference type="PROSITE-ProRule" id="PRU00175"/>
    </source>
</evidence>
<accession>A0A4D9DN53</accession>
<dbReference type="Gene3D" id="3.40.50.300">
    <property type="entry name" value="P-loop containing nucleotide triphosphate hydrolases"/>
    <property type="match status" value="1"/>
</dbReference>
<evidence type="ECO:0000256" key="3">
    <source>
        <dbReference type="ARBA" id="ARBA00022771"/>
    </source>
</evidence>
<dbReference type="GO" id="GO:0003924">
    <property type="term" value="F:GTPase activity"/>
    <property type="evidence" value="ECO:0007669"/>
    <property type="project" value="InterPro"/>
</dbReference>
<evidence type="ECO:0000313" key="11">
    <source>
        <dbReference type="EMBL" id="TFJ96312.1"/>
    </source>
</evidence>
<dbReference type="PROSITE" id="PS50089">
    <property type="entry name" value="ZF_RING_2"/>
    <property type="match status" value="1"/>
</dbReference>
<feature type="region of interest" description="Disordered" evidence="8">
    <location>
        <begin position="564"/>
        <end position="587"/>
    </location>
</feature>
<reference evidence="11 12" key="1">
    <citation type="submission" date="2019-04" db="EMBL/GenBank/DDBJ databases">
        <title>Draft genome of the big-headed turtle Platysternon megacephalum.</title>
        <authorList>
            <person name="Gong S."/>
        </authorList>
    </citation>
    <scope>NUCLEOTIDE SEQUENCE [LARGE SCALE GENOMIC DNA]</scope>
    <source>
        <strain evidence="11">DO16091913</strain>
        <tissue evidence="11">Muscle</tissue>
    </source>
</reference>
<dbReference type="InterPro" id="IPR013083">
    <property type="entry name" value="Znf_RING/FYVE/PHD"/>
</dbReference>
<dbReference type="InterPro" id="IPR001841">
    <property type="entry name" value="Znf_RING"/>
</dbReference>
<dbReference type="SUPFAM" id="SSF52540">
    <property type="entry name" value="P-loop containing nucleoside triphosphate hydrolases"/>
    <property type="match status" value="1"/>
</dbReference>
<keyword evidence="1" id="KW-0479">Metal-binding</keyword>
<keyword evidence="2" id="KW-0547">Nucleotide-binding</keyword>
<protein>
    <submittedName>
        <fullName evidence="11">Dimethylallyladenosine tRNA methylthiotransferase</fullName>
    </submittedName>
</protein>
<dbReference type="InterPro" id="IPR027417">
    <property type="entry name" value="P-loop_NTPase"/>
</dbReference>
<evidence type="ECO:0000256" key="8">
    <source>
        <dbReference type="SAM" id="MobiDB-lite"/>
    </source>
</evidence>
<dbReference type="EMBL" id="QXTE01000707">
    <property type="protein sequence ID" value="TFJ96312.1"/>
    <property type="molecule type" value="Genomic_DNA"/>
</dbReference>
<keyword evidence="12" id="KW-1185">Reference proteome</keyword>
<dbReference type="Gene3D" id="3.30.40.10">
    <property type="entry name" value="Zinc/RING finger domain, C3HC4 (zinc finger)"/>
    <property type="match status" value="1"/>
</dbReference>
<dbReference type="Pfam" id="PF02263">
    <property type="entry name" value="GBP"/>
    <property type="match status" value="1"/>
</dbReference>
<evidence type="ECO:0000256" key="4">
    <source>
        <dbReference type="ARBA" id="ARBA00022833"/>
    </source>
</evidence>
<keyword evidence="3 6" id="KW-0863">Zinc-finger</keyword>
<evidence type="ECO:0000256" key="1">
    <source>
        <dbReference type="ARBA" id="ARBA00022723"/>
    </source>
</evidence>
<feature type="domain" description="RING-type" evidence="9">
    <location>
        <begin position="10"/>
        <end position="52"/>
    </location>
</feature>
<dbReference type="PROSITE" id="PS51715">
    <property type="entry name" value="G_GB1_RHD3"/>
    <property type="match status" value="1"/>
</dbReference>
<keyword evidence="11" id="KW-0808">Transferase</keyword>
<gene>
    <name evidence="11" type="ORF">DR999_PMT21905</name>
</gene>
<dbReference type="InterPro" id="IPR017907">
    <property type="entry name" value="Znf_RING_CS"/>
</dbReference>
<keyword evidence="5" id="KW-0342">GTP-binding</keyword>
<dbReference type="InterPro" id="IPR015894">
    <property type="entry name" value="Guanylate-bd_N"/>
</dbReference>
<proteinExistence type="inferred from homology"/>
<keyword evidence="4" id="KW-0862">Zinc</keyword>